<gene>
    <name evidence="3" type="ORF">PLEPLA_LOCUS22433</name>
</gene>
<dbReference type="Proteomes" id="UP001153269">
    <property type="component" value="Unassembled WGS sequence"/>
</dbReference>
<evidence type="ECO:0000256" key="1">
    <source>
        <dbReference type="SAM" id="MobiDB-lite"/>
    </source>
</evidence>
<reference evidence="3" key="1">
    <citation type="submission" date="2020-03" db="EMBL/GenBank/DDBJ databases">
        <authorList>
            <person name="Weist P."/>
        </authorList>
    </citation>
    <scope>NUCLEOTIDE SEQUENCE</scope>
</reference>
<dbReference type="AlphaFoldDB" id="A0A9N7YR38"/>
<name>A0A9N7YR38_PLEPL</name>
<evidence type="ECO:0000313" key="3">
    <source>
        <dbReference type="EMBL" id="CAB1434386.1"/>
    </source>
</evidence>
<keyword evidence="4" id="KW-1185">Reference proteome</keyword>
<feature type="region of interest" description="Disordered" evidence="1">
    <location>
        <begin position="166"/>
        <end position="241"/>
    </location>
</feature>
<feature type="chain" id="PRO_5040349518" description="Histidine-rich glycoprotein-like" evidence="2">
    <location>
        <begin position="20"/>
        <end position="258"/>
    </location>
</feature>
<feature type="signal peptide" evidence="2">
    <location>
        <begin position="1"/>
        <end position="19"/>
    </location>
</feature>
<protein>
    <recommendedName>
        <fullName evidence="5">Histidine-rich glycoprotein-like</fullName>
    </recommendedName>
</protein>
<evidence type="ECO:0008006" key="5">
    <source>
        <dbReference type="Google" id="ProtNLM"/>
    </source>
</evidence>
<feature type="region of interest" description="Disordered" evidence="1">
    <location>
        <begin position="27"/>
        <end position="56"/>
    </location>
</feature>
<keyword evidence="2" id="KW-0732">Signal</keyword>
<feature type="compositionally biased region" description="Basic and acidic residues" evidence="1">
    <location>
        <begin position="228"/>
        <end position="241"/>
    </location>
</feature>
<evidence type="ECO:0000256" key="2">
    <source>
        <dbReference type="SAM" id="SignalP"/>
    </source>
</evidence>
<evidence type="ECO:0000313" key="4">
    <source>
        <dbReference type="Proteomes" id="UP001153269"/>
    </source>
</evidence>
<feature type="compositionally biased region" description="Polar residues" evidence="1">
    <location>
        <begin position="27"/>
        <end position="36"/>
    </location>
</feature>
<comment type="caution">
    <text evidence="3">The sequence shown here is derived from an EMBL/GenBank/DDBJ whole genome shotgun (WGS) entry which is preliminary data.</text>
</comment>
<proteinExistence type="predicted"/>
<dbReference type="EMBL" id="CADEAL010001657">
    <property type="protein sequence ID" value="CAB1434386.1"/>
    <property type="molecule type" value="Genomic_DNA"/>
</dbReference>
<feature type="compositionally biased region" description="Polar residues" evidence="1">
    <location>
        <begin position="45"/>
        <end position="56"/>
    </location>
</feature>
<organism evidence="3 4">
    <name type="scientific">Pleuronectes platessa</name>
    <name type="common">European plaice</name>
    <dbReference type="NCBI Taxonomy" id="8262"/>
    <lineage>
        <taxon>Eukaryota</taxon>
        <taxon>Metazoa</taxon>
        <taxon>Chordata</taxon>
        <taxon>Craniata</taxon>
        <taxon>Vertebrata</taxon>
        <taxon>Euteleostomi</taxon>
        <taxon>Actinopterygii</taxon>
        <taxon>Neopterygii</taxon>
        <taxon>Teleostei</taxon>
        <taxon>Neoteleostei</taxon>
        <taxon>Acanthomorphata</taxon>
        <taxon>Carangaria</taxon>
        <taxon>Pleuronectiformes</taxon>
        <taxon>Pleuronectoidei</taxon>
        <taxon>Pleuronectidae</taxon>
        <taxon>Pleuronectes</taxon>
    </lineage>
</organism>
<sequence>MKTLVLGLVSLVLLECVCEKMPTSGRTTPMTYNNRSRTTRLPRGNHTSNQMSTSSTVTWATGVTSTENKVTKNGQGHIFTSVTLLLGSSVLPAALWHHYWDDPHNHYCDDPHSHYCDDPHNHYCDDPHNHYWDDPHNHYSEGPHNHYCDDPQQQLHQPSYHYLEGPNNDNYTSRSYHYLEGPNNDNYTSRPYHYHEGPNNDNYTSRPYHYHEGPHNDNYPSRPYHYYEGPHNHSPNDDQNCRYKHNYNKRHNNRACDL</sequence>
<accession>A0A9N7YR38</accession>